<reference evidence="2 3" key="1">
    <citation type="submission" date="2024-08" db="EMBL/GenBank/DDBJ databases">
        <authorList>
            <person name="Cucini C."/>
            <person name="Frati F."/>
        </authorList>
    </citation>
    <scope>NUCLEOTIDE SEQUENCE [LARGE SCALE GENOMIC DNA]</scope>
</reference>
<organism evidence="2 3">
    <name type="scientific">Orchesella dallaii</name>
    <dbReference type="NCBI Taxonomy" id="48710"/>
    <lineage>
        <taxon>Eukaryota</taxon>
        <taxon>Metazoa</taxon>
        <taxon>Ecdysozoa</taxon>
        <taxon>Arthropoda</taxon>
        <taxon>Hexapoda</taxon>
        <taxon>Collembola</taxon>
        <taxon>Entomobryomorpha</taxon>
        <taxon>Entomobryoidea</taxon>
        <taxon>Orchesellidae</taxon>
        <taxon>Orchesellinae</taxon>
        <taxon>Orchesella</taxon>
    </lineage>
</organism>
<dbReference type="EMBL" id="CAXLJM020000092">
    <property type="protein sequence ID" value="CAL8132310.1"/>
    <property type="molecule type" value="Genomic_DNA"/>
</dbReference>
<name>A0ABP1RPF5_9HEXA</name>
<evidence type="ECO:0000256" key="1">
    <source>
        <dbReference type="SAM" id="Phobius"/>
    </source>
</evidence>
<comment type="caution">
    <text evidence="2">The sequence shown here is derived from an EMBL/GenBank/DDBJ whole genome shotgun (WGS) entry which is preliminary data.</text>
</comment>
<accession>A0ABP1RPF5</accession>
<dbReference type="Proteomes" id="UP001642540">
    <property type="component" value="Unassembled WGS sequence"/>
</dbReference>
<feature type="transmembrane region" description="Helical" evidence="1">
    <location>
        <begin position="183"/>
        <end position="211"/>
    </location>
</feature>
<protein>
    <submittedName>
        <fullName evidence="2">Uncharacterized protein</fullName>
    </submittedName>
</protein>
<evidence type="ECO:0000313" key="3">
    <source>
        <dbReference type="Proteomes" id="UP001642540"/>
    </source>
</evidence>
<keyword evidence="1" id="KW-0812">Transmembrane</keyword>
<keyword evidence="3" id="KW-1185">Reference proteome</keyword>
<keyword evidence="1" id="KW-1133">Transmembrane helix</keyword>
<proteinExistence type="predicted"/>
<sequence>MLGILPHVLGNKSENVQFQWIGDDRAGDNATVQVLKNGKVFNRHLNTTVEIPGNYFFMDNKDIVKQFQLHIMFFTKNWVSNLQTLPTFVDRDAWVIKQNYLYSRFKYMLARLVESGLYSRWDEYYSKLVTVRLMRDAAKEVGETLGEKNKRSSVVSISNLFHYVFLNERKKHDHKPETIPVKVYLMIGAYGLIFLAFSCIMLLIEVGLYSFSRVMEE</sequence>
<gene>
    <name evidence="2" type="ORF">ODALV1_LOCUS24572</name>
</gene>
<evidence type="ECO:0000313" key="2">
    <source>
        <dbReference type="EMBL" id="CAL8132310.1"/>
    </source>
</evidence>
<keyword evidence="1" id="KW-0472">Membrane</keyword>